<protein>
    <recommendedName>
        <fullName evidence="1">SCP2 domain-containing protein</fullName>
    </recommendedName>
</protein>
<dbReference type="PANTHER" id="PTHR10094:SF25">
    <property type="entry name" value="SCP2 STEROL-BINDING DOMAIN-CONTAINING PROTEIN 1"/>
    <property type="match status" value="1"/>
</dbReference>
<dbReference type="STRING" id="301148.B4135_3932"/>
<reference evidence="2 3" key="1">
    <citation type="submission" date="2016-01" db="EMBL/GenBank/DDBJ databases">
        <title>Draft Genome Sequences of Seven Thermophilic Sporeformers Isolated from Foods.</title>
        <authorList>
            <person name="Berendsen E.M."/>
            <person name="Wells-Bennik M.H."/>
            <person name="Krawcyk A.O."/>
            <person name="De Jong A."/>
            <person name="Holsappel S."/>
            <person name="Eijlander R.T."/>
            <person name="Kuipers O.P."/>
        </authorList>
    </citation>
    <scope>NUCLEOTIDE SEQUENCE [LARGE SCALE GENOMIC DNA]</scope>
    <source>
        <strain evidence="2 3">B4135</strain>
    </source>
</reference>
<dbReference type="RefSeq" id="WP_020156015.1">
    <property type="nucleotide sequence ID" value="NZ_JBAIZG010000058.1"/>
</dbReference>
<comment type="caution">
    <text evidence="2">The sequence shown here is derived from an EMBL/GenBank/DDBJ whole genome shotgun (WGS) entry which is preliminary data.</text>
</comment>
<evidence type="ECO:0000313" key="2">
    <source>
        <dbReference type="EMBL" id="KYD09021.1"/>
    </source>
</evidence>
<dbReference type="InterPro" id="IPR036527">
    <property type="entry name" value="SCP2_sterol-bd_dom_sf"/>
</dbReference>
<dbReference type="Gene3D" id="3.30.1050.10">
    <property type="entry name" value="SCP2 sterol-binding domain"/>
    <property type="match status" value="1"/>
</dbReference>
<dbReference type="OrthoDB" id="9804656at2"/>
<gene>
    <name evidence="2" type="ORF">B4135_3932</name>
</gene>
<dbReference type="InterPro" id="IPR003033">
    <property type="entry name" value="SCP2_sterol-bd_dom"/>
</dbReference>
<dbReference type="Proteomes" id="UP000075683">
    <property type="component" value="Unassembled WGS sequence"/>
</dbReference>
<evidence type="ECO:0000259" key="1">
    <source>
        <dbReference type="Pfam" id="PF02036"/>
    </source>
</evidence>
<dbReference type="SUPFAM" id="SSF55718">
    <property type="entry name" value="SCP-like"/>
    <property type="match status" value="1"/>
</dbReference>
<proteinExistence type="predicted"/>
<feature type="domain" description="SCP2" evidence="1">
    <location>
        <begin position="13"/>
        <end position="105"/>
    </location>
</feature>
<dbReference type="PANTHER" id="PTHR10094">
    <property type="entry name" value="STEROL CARRIER PROTEIN 2 SCP-2 FAMILY PROTEIN"/>
    <property type="match status" value="1"/>
</dbReference>
<dbReference type="GO" id="GO:0005829">
    <property type="term" value="C:cytosol"/>
    <property type="evidence" value="ECO:0007669"/>
    <property type="project" value="TreeGrafter"/>
</dbReference>
<name>A0A150L9L5_9BACI</name>
<dbReference type="EMBL" id="LQYT01000133">
    <property type="protein sequence ID" value="KYD09021.1"/>
    <property type="molecule type" value="Genomic_DNA"/>
</dbReference>
<accession>A0A150L9L5</accession>
<sequence>MTEIGEIFQRIGGKLKADPSLTKGLAAVYQFQFHDDGSVFQLILNGENSRIEKKEAESPQCTLVMTKEDFIRMTEGNLNGTKAFMSGRLKIKGDMGLALKLQDLFASFRKAANG</sequence>
<organism evidence="2 3">
    <name type="scientific">Caldibacillus debilis</name>
    <dbReference type="NCBI Taxonomy" id="301148"/>
    <lineage>
        <taxon>Bacteria</taxon>
        <taxon>Bacillati</taxon>
        <taxon>Bacillota</taxon>
        <taxon>Bacilli</taxon>
        <taxon>Bacillales</taxon>
        <taxon>Bacillaceae</taxon>
        <taxon>Caldibacillus</taxon>
    </lineage>
</organism>
<evidence type="ECO:0000313" key="3">
    <source>
        <dbReference type="Proteomes" id="UP000075683"/>
    </source>
</evidence>
<dbReference type="Pfam" id="PF02036">
    <property type="entry name" value="SCP2"/>
    <property type="match status" value="1"/>
</dbReference>
<dbReference type="AlphaFoldDB" id="A0A150L9L5"/>